<dbReference type="InterPro" id="IPR036909">
    <property type="entry name" value="Cyt_c-like_dom_sf"/>
</dbReference>
<keyword evidence="4" id="KW-0560">Oxidoreductase</keyword>
<sequence length="481" mass="52278">MGNILKKIILSLVVLGLAAYGGSVAYLQHWDHATAPQLPANSPTRNDPVALAAFNSLREARCDFCHATHTELPFYFHVPLANQLMSKDVSEGLRHFRIEPVLSALQEGKPVNEEQLGRIEEVISQGRMPPDLYVFMHWHAHLNAQQNQAVLSWVQQERRQHYAMPGVASDHAADPIQPVPASLPVNAEQVALGQKLFFDKQLSGDGTLNCASCHDLQHGGVDHLVTATGIHGQKGPINVPTVYNAVFNVLQFWDGRAKDLADQAAGPVMNPLEMGSHDWNDVAARLNRDPAYAAQFQSAFGSPVIDQRSVTSAIAAYETTLITPDSRFDKYLKGDAQAINAEEKHGYELFKQVGCSGCHNGVAVGGGAFEVMGLEGNYFGDRGGQLTAADAGRIGVTKDPLDDHRFKVPTLRNVALTAPYFHDGSAKTLEQAVREMARYQTPDHNMSDADVHAIVAFLNTLTGTYQGKSLATDDSQAATAK</sequence>
<dbReference type="SMART" id="SM01235">
    <property type="entry name" value="Haem_bd"/>
    <property type="match status" value="1"/>
</dbReference>
<reference evidence="8" key="1">
    <citation type="submission" date="2012-02" db="EMBL/GenBank/DDBJ databases">
        <title>The complete genome of Frateuria aurantia DSM 6220.</title>
        <authorList>
            <consortium name="US DOE Joint Genome Institute (JGI-PGF)"/>
            <person name="Lucas S."/>
            <person name="Copeland A."/>
            <person name="Lapidus A."/>
            <person name="Glavina del Rio T."/>
            <person name="Dalin E."/>
            <person name="Tice H."/>
            <person name="Bruce D."/>
            <person name="Goodwin L."/>
            <person name="Pitluck S."/>
            <person name="Peters L."/>
            <person name="Ovchinnikova G."/>
            <person name="Teshima H."/>
            <person name="Kyrpides N."/>
            <person name="Mavromatis K."/>
            <person name="Ivanova N."/>
            <person name="Brettin T."/>
            <person name="Detter J.C."/>
            <person name="Han C."/>
            <person name="Larimer F."/>
            <person name="Land M."/>
            <person name="Hauser L."/>
            <person name="Markowitz V."/>
            <person name="Cheng J.-F."/>
            <person name="Hugenholtz P."/>
            <person name="Woyke T."/>
            <person name="Wu D."/>
            <person name="Brambilla E."/>
            <person name="Klenk H.-P."/>
            <person name="Eisen J.A."/>
        </authorList>
    </citation>
    <scope>NUCLEOTIDE SEQUENCE</scope>
    <source>
        <strain evidence="8">DSM 6220</strain>
    </source>
</reference>
<dbReference type="AlphaFoldDB" id="H8KYQ6"/>
<dbReference type="SUPFAM" id="SSF46626">
    <property type="entry name" value="Cytochrome c"/>
    <property type="match status" value="2"/>
</dbReference>
<dbReference type="PANTHER" id="PTHR30600">
    <property type="entry name" value="CYTOCHROME C PEROXIDASE-RELATED"/>
    <property type="match status" value="1"/>
</dbReference>
<evidence type="ECO:0000256" key="1">
    <source>
        <dbReference type="ARBA" id="ARBA00004196"/>
    </source>
</evidence>
<dbReference type="HOGENOM" id="CLU_034652_2_0_6"/>
<keyword evidence="5 6" id="KW-0408">Iron</keyword>
<dbReference type="GO" id="GO:0009055">
    <property type="term" value="F:electron transfer activity"/>
    <property type="evidence" value="ECO:0007669"/>
    <property type="project" value="InterPro"/>
</dbReference>
<keyword evidence="9" id="KW-1185">Reference proteome</keyword>
<dbReference type="InterPro" id="IPR025992">
    <property type="entry name" value="Haem-bd"/>
</dbReference>
<accession>H8KYQ6</accession>
<dbReference type="InterPro" id="IPR004852">
    <property type="entry name" value="Di-haem_cyt_c_peroxidsae"/>
</dbReference>
<dbReference type="STRING" id="767434.Fraau_1718"/>
<dbReference type="GO" id="GO:0020037">
    <property type="term" value="F:heme binding"/>
    <property type="evidence" value="ECO:0007669"/>
    <property type="project" value="InterPro"/>
</dbReference>
<dbReference type="Proteomes" id="UP000005234">
    <property type="component" value="Chromosome"/>
</dbReference>
<evidence type="ECO:0000259" key="7">
    <source>
        <dbReference type="PROSITE" id="PS51007"/>
    </source>
</evidence>
<evidence type="ECO:0000256" key="5">
    <source>
        <dbReference type="ARBA" id="ARBA00023004"/>
    </source>
</evidence>
<evidence type="ECO:0000256" key="2">
    <source>
        <dbReference type="ARBA" id="ARBA00022617"/>
    </source>
</evidence>
<feature type="domain" description="Cytochrome c" evidence="7">
    <location>
        <begin position="341"/>
        <end position="462"/>
    </location>
</feature>
<dbReference type="KEGG" id="fau:Fraau_1718"/>
<dbReference type="InterPro" id="IPR051395">
    <property type="entry name" value="Cytochrome_c_Peroxidase/MauG"/>
</dbReference>
<evidence type="ECO:0000256" key="6">
    <source>
        <dbReference type="PROSITE-ProRule" id="PRU00433"/>
    </source>
</evidence>
<evidence type="ECO:0000256" key="4">
    <source>
        <dbReference type="ARBA" id="ARBA00023002"/>
    </source>
</evidence>
<dbReference type="EMBL" id="CP003350">
    <property type="protein sequence ID" value="AFC86127.1"/>
    <property type="molecule type" value="Genomic_DNA"/>
</dbReference>
<dbReference type="Gene3D" id="1.10.760.10">
    <property type="entry name" value="Cytochrome c-like domain"/>
    <property type="match status" value="2"/>
</dbReference>
<dbReference type="GO" id="GO:0046872">
    <property type="term" value="F:metal ion binding"/>
    <property type="evidence" value="ECO:0007669"/>
    <property type="project" value="UniProtKB-KW"/>
</dbReference>
<name>H8KYQ6_FRAAD</name>
<dbReference type="eggNOG" id="COG1858">
    <property type="taxonomic scope" value="Bacteria"/>
</dbReference>
<gene>
    <name evidence="8" type="ordered locus">Fraau_1718</name>
</gene>
<dbReference type="Pfam" id="PF14376">
    <property type="entry name" value="Haem_bd"/>
    <property type="match status" value="1"/>
</dbReference>
<dbReference type="Pfam" id="PF00034">
    <property type="entry name" value="Cytochrom_C"/>
    <property type="match status" value="1"/>
</dbReference>
<dbReference type="Pfam" id="PF03150">
    <property type="entry name" value="CCP_MauG"/>
    <property type="match status" value="1"/>
</dbReference>
<dbReference type="PROSITE" id="PS51007">
    <property type="entry name" value="CYTC"/>
    <property type="match status" value="2"/>
</dbReference>
<dbReference type="GO" id="GO:0004130">
    <property type="term" value="F:cytochrome-c peroxidase activity"/>
    <property type="evidence" value="ECO:0007669"/>
    <property type="project" value="TreeGrafter"/>
</dbReference>
<evidence type="ECO:0000313" key="9">
    <source>
        <dbReference type="Proteomes" id="UP000005234"/>
    </source>
</evidence>
<dbReference type="InterPro" id="IPR009056">
    <property type="entry name" value="Cyt_c-like_dom"/>
</dbReference>
<feature type="domain" description="Cytochrome c" evidence="7">
    <location>
        <begin position="188"/>
        <end position="297"/>
    </location>
</feature>
<evidence type="ECO:0000256" key="3">
    <source>
        <dbReference type="ARBA" id="ARBA00022723"/>
    </source>
</evidence>
<proteinExistence type="predicted"/>
<protein>
    <submittedName>
        <fullName evidence="8">Cytochrome c peroxidase</fullName>
    </submittedName>
</protein>
<keyword evidence="3 6" id="KW-0479">Metal-binding</keyword>
<evidence type="ECO:0000313" key="8">
    <source>
        <dbReference type="EMBL" id="AFC86127.1"/>
    </source>
</evidence>
<dbReference type="PANTHER" id="PTHR30600:SF7">
    <property type="entry name" value="CYTOCHROME C PEROXIDASE-RELATED"/>
    <property type="match status" value="1"/>
</dbReference>
<dbReference type="GO" id="GO:0030313">
    <property type="term" value="C:cell envelope"/>
    <property type="evidence" value="ECO:0007669"/>
    <property type="project" value="UniProtKB-SubCell"/>
</dbReference>
<keyword evidence="8" id="KW-0575">Peroxidase</keyword>
<comment type="subcellular location">
    <subcellularLocation>
        <location evidence="1">Cell envelope</location>
    </subcellularLocation>
</comment>
<keyword evidence="2 6" id="KW-0349">Heme</keyword>
<organism evidence="8 9">
    <name type="scientific">Frateuria aurantia (strain ATCC 33424 / DSM 6220 / KCTC 2777 / LMG 1558 / NBRC 3245 / NCIMB 13370)</name>
    <name type="common">Acetobacter aurantius</name>
    <dbReference type="NCBI Taxonomy" id="767434"/>
    <lineage>
        <taxon>Bacteria</taxon>
        <taxon>Pseudomonadati</taxon>
        <taxon>Pseudomonadota</taxon>
        <taxon>Gammaproteobacteria</taxon>
        <taxon>Lysobacterales</taxon>
        <taxon>Rhodanobacteraceae</taxon>
        <taxon>Frateuria</taxon>
    </lineage>
</organism>